<feature type="domain" description="Sulfide dehydrogenase [flavocytochrome c] flavoprotein chain central" evidence="3">
    <location>
        <begin position="178"/>
        <end position="283"/>
    </location>
</feature>
<evidence type="ECO:0000256" key="1">
    <source>
        <dbReference type="SAM" id="SignalP"/>
    </source>
</evidence>
<accession>C1DX00</accession>
<dbReference type="GO" id="GO:0016491">
    <property type="term" value="F:oxidoreductase activity"/>
    <property type="evidence" value="ECO:0007669"/>
    <property type="project" value="InterPro"/>
</dbReference>
<evidence type="ECO:0000313" key="4">
    <source>
        <dbReference type="EMBL" id="ACN98486.1"/>
    </source>
</evidence>
<feature type="chain" id="PRO_5002908691" evidence="1">
    <location>
        <begin position="22"/>
        <end position="422"/>
    </location>
</feature>
<dbReference type="EMBL" id="CP001229">
    <property type="protein sequence ID" value="ACN98486.1"/>
    <property type="molecule type" value="Genomic_DNA"/>
</dbReference>
<dbReference type="Proteomes" id="UP000001369">
    <property type="component" value="Chromosome"/>
</dbReference>
<evidence type="ECO:0000259" key="2">
    <source>
        <dbReference type="Pfam" id="PF07992"/>
    </source>
</evidence>
<dbReference type="AlphaFoldDB" id="C1DX00"/>
<feature type="domain" description="FAD/NAD(P)-binding" evidence="2">
    <location>
        <begin position="44"/>
        <end position="145"/>
    </location>
</feature>
<dbReference type="PRINTS" id="PR00420">
    <property type="entry name" value="RNGMNOXGNASE"/>
</dbReference>
<dbReference type="InterPro" id="IPR049386">
    <property type="entry name" value="FCSD_central"/>
</dbReference>
<keyword evidence="1" id="KW-0732">Signal</keyword>
<dbReference type="Pfam" id="PF07992">
    <property type="entry name" value="Pyr_redox_2"/>
    <property type="match status" value="1"/>
</dbReference>
<keyword evidence="5" id="KW-1185">Reference proteome</keyword>
<gene>
    <name evidence="4" type="ordered locus">SULAZ_1679</name>
</gene>
<dbReference type="InterPro" id="IPR036188">
    <property type="entry name" value="FAD/NAD-bd_sf"/>
</dbReference>
<dbReference type="eggNOG" id="COG0446">
    <property type="taxonomic scope" value="Bacteria"/>
</dbReference>
<name>C1DX00_SULAA</name>
<dbReference type="RefSeq" id="WP_012673810.1">
    <property type="nucleotide sequence ID" value="NC_012438.1"/>
</dbReference>
<evidence type="ECO:0000313" key="5">
    <source>
        <dbReference type="Proteomes" id="UP000001369"/>
    </source>
</evidence>
<dbReference type="InterPro" id="IPR006311">
    <property type="entry name" value="TAT_signal"/>
</dbReference>
<dbReference type="OrthoDB" id="9802771at2"/>
<organism evidence="4 5">
    <name type="scientific">Sulfurihydrogenibium azorense (strain DSM 15241 / OCM 825 / Az-Fu1)</name>
    <dbReference type="NCBI Taxonomy" id="204536"/>
    <lineage>
        <taxon>Bacteria</taxon>
        <taxon>Pseudomonadati</taxon>
        <taxon>Aquificota</taxon>
        <taxon>Aquificia</taxon>
        <taxon>Aquificales</taxon>
        <taxon>Hydrogenothermaceae</taxon>
        <taxon>Sulfurihydrogenibium</taxon>
    </lineage>
</organism>
<dbReference type="InterPro" id="IPR052541">
    <property type="entry name" value="SQRD"/>
</dbReference>
<dbReference type="InterPro" id="IPR037092">
    <property type="entry name" value="FlavoCytC_S_DH_flav-bd_sf"/>
</dbReference>
<dbReference type="Pfam" id="PF21706">
    <property type="entry name" value="FCSD_central"/>
    <property type="match status" value="1"/>
</dbReference>
<dbReference type="Gene3D" id="3.50.50.60">
    <property type="entry name" value="FAD/NAD(P)-binding domain"/>
    <property type="match status" value="2"/>
</dbReference>
<dbReference type="InterPro" id="IPR023753">
    <property type="entry name" value="FAD/NAD-binding_dom"/>
</dbReference>
<evidence type="ECO:0000259" key="3">
    <source>
        <dbReference type="Pfam" id="PF21706"/>
    </source>
</evidence>
<sequence>MLKNKLNVNRRQFLAGSVALAATNLIPDVSLAKEEAAKSTKSAKVVIVGGGYGGVSTARQLRKLLPDISITLIDKNPFFVSCPMSNLYLGDFYEFGNLCFPYEPLKAKYNIDFINTKVMDIDLDKKVVITPYDRISYDFLVLSPGISYDIDKSQKDFFIKYPPAFKPGGEHLYLKRLLEGFDGGDIVITVPSYPYRCPPAPYERAALILNYITKRKLKAHLYFIDANERPVINSEGFMKAYYELYQGYADYITGTTVKEIDTVNNVVKTTNGDFKFKLANIIPPMKASKLLEKIGLLENNQRWVEVETFTFETKVPNVFVIGDSARTFLPKSGFGANMQGKIVANIITERITGKKLKQEELLMVLCYSMVSDKEAIMSETSFKINREKNIITPIHREDNTRRESTVKRYHEWAKGLWREMFG</sequence>
<protein>
    <submittedName>
        <fullName evidence="4">Sulfide dehydrogenase, flavoprotein subunit</fullName>
    </submittedName>
</protein>
<dbReference type="PANTHER" id="PTHR43755">
    <property type="match status" value="1"/>
</dbReference>
<dbReference type="PROSITE" id="PS51318">
    <property type="entry name" value="TAT"/>
    <property type="match status" value="1"/>
</dbReference>
<dbReference type="STRING" id="204536.SULAZ_1679"/>
<feature type="signal peptide" evidence="1">
    <location>
        <begin position="1"/>
        <end position="21"/>
    </location>
</feature>
<dbReference type="Gene3D" id="3.90.760.10">
    <property type="entry name" value="Flavocytochrome c sulphide dehydrogenase, flavin-binding domain"/>
    <property type="match status" value="1"/>
</dbReference>
<reference evidence="4 5" key="1">
    <citation type="journal article" date="2009" name="J. Bacteriol.">
        <title>Complete and draft genome sequences of six members of the Aquificales.</title>
        <authorList>
            <person name="Reysenbach A.L."/>
            <person name="Hamamura N."/>
            <person name="Podar M."/>
            <person name="Griffiths E."/>
            <person name="Ferreira S."/>
            <person name="Hochstein R."/>
            <person name="Heidelberg J."/>
            <person name="Johnson J."/>
            <person name="Mead D."/>
            <person name="Pohorille A."/>
            <person name="Sarmiento M."/>
            <person name="Schweighofer K."/>
            <person name="Seshadri R."/>
            <person name="Voytek M.A."/>
        </authorList>
    </citation>
    <scope>NUCLEOTIDE SEQUENCE [LARGE SCALE GENOMIC DNA]</scope>
    <source>
        <strain evidence="5">Az-Fu1 / DSM 15241 / OCM 825</strain>
    </source>
</reference>
<dbReference type="PANTHER" id="PTHR43755:SF1">
    <property type="entry name" value="FAD-DEPENDENT PYRIDINE NUCLEOTIDE-DISULPHIDE OXIDOREDUCTASE"/>
    <property type="match status" value="1"/>
</dbReference>
<dbReference type="KEGG" id="saf:SULAZ_1679"/>
<proteinExistence type="predicted"/>
<dbReference type="HOGENOM" id="CLU_030742_0_0_0"/>
<dbReference type="GO" id="GO:0050660">
    <property type="term" value="F:flavin adenine dinucleotide binding"/>
    <property type="evidence" value="ECO:0007669"/>
    <property type="project" value="InterPro"/>
</dbReference>
<dbReference type="SUPFAM" id="SSF51905">
    <property type="entry name" value="FAD/NAD(P)-binding domain"/>
    <property type="match status" value="2"/>
</dbReference>